<dbReference type="InterPro" id="IPR027417">
    <property type="entry name" value="P-loop_NTPase"/>
</dbReference>
<dbReference type="Gene3D" id="3.40.50.300">
    <property type="entry name" value="P-loop containing nucleotide triphosphate hydrolases"/>
    <property type="match status" value="1"/>
</dbReference>
<proteinExistence type="predicted"/>
<accession>A0A914DAM9</accession>
<dbReference type="PANTHER" id="PTHR23274">
    <property type="entry name" value="DNA HELICASE-RELATED"/>
    <property type="match status" value="1"/>
</dbReference>
<dbReference type="AlphaFoldDB" id="A0A914DAM9"/>
<name>A0A914DAM9_9BILA</name>
<dbReference type="Proteomes" id="UP000887540">
    <property type="component" value="Unplaced"/>
</dbReference>
<dbReference type="PANTHER" id="PTHR23274:SF51">
    <property type="entry name" value="OS03G0423850 PROTEIN"/>
    <property type="match status" value="1"/>
</dbReference>
<evidence type="ECO:0000313" key="1">
    <source>
        <dbReference type="Proteomes" id="UP000887540"/>
    </source>
</evidence>
<reference evidence="2" key="1">
    <citation type="submission" date="2022-11" db="UniProtKB">
        <authorList>
            <consortium name="WormBaseParasite"/>
        </authorList>
    </citation>
    <scope>IDENTIFICATION</scope>
</reference>
<dbReference type="GO" id="GO:0005657">
    <property type="term" value="C:replication fork"/>
    <property type="evidence" value="ECO:0007669"/>
    <property type="project" value="TreeGrafter"/>
</dbReference>
<keyword evidence="1" id="KW-1185">Reference proteome</keyword>
<dbReference type="WBParaSite" id="ACRNAN_scaffold2233.g23882.t1">
    <property type="protein sequence ID" value="ACRNAN_scaffold2233.g23882.t1"/>
    <property type="gene ID" value="ACRNAN_scaffold2233.g23882"/>
</dbReference>
<sequence>MFVCLGYLLKMNSKRTTSEKAGQEVLIIRYTLETSKNLDFSLTRHQFPVKPAFAMTIHKSQGQTFEFVGIDLTYDVFAHGQLYFSRVKRLSALKTRLNPDRPSRTTKNIVYCEILMDDEENHAHTEENRNHDEENNRNTEVNARPLIEEEIKFRFMKDL</sequence>
<dbReference type="CDD" id="cd18809">
    <property type="entry name" value="SF1_C_RecD"/>
    <property type="match status" value="1"/>
</dbReference>
<dbReference type="SUPFAM" id="SSF52540">
    <property type="entry name" value="P-loop containing nucleoside triphosphate hydrolases"/>
    <property type="match status" value="1"/>
</dbReference>
<evidence type="ECO:0000313" key="2">
    <source>
        <dbReference type="WBParaSite" id="ACRNAN_scaffold2233.g23882.t1"/>
    </source>
</evidence>
<organism evidence="1 2">
    <name type="scientific">Acrobeloides nanus</name>
    <dbReference type="NCBI Taxonomy" id="290746"/>
    <lineage>
        <taxon>Eukaryota</taxon>
        <taxon>Metazoa</taxon>
        <taxon>Ecdysozoa</taxon>
        <taxon>Nematoda</taxon>
        <taxon>Chromadorea</taxon>
        <taxon>Rhabditida</taxon>
        <taxon>Tylenchina</taxon>
        <taxon>Cephalobomorpha</taxon>
        <taxon>Cephaloboidea</taxon>
        <taxon>Cephalobidae</taxon>
        <taxon>Acrobeloides</taxon>
    </lineage>
</organism>
<protein>
    <submittedName>
        <fullName evidence="2">Uncharacterized protein</fullName>
    </submittedName>
</protein>
<dbReference type="GO" id="GO:0006260">
    <property type="term" value="P:DNA replication"/>
    <property type="evidence" value="ECO:0007669"/>
    <property type="project" value="TreeGrafter"/>
</dbReference>